<evidence type="ECO:0000256" key="1">
    <source>
        <dbReference type="SAM" id="Phobius"/>
    </source>
</evidence>
<comment type="caution">
    <text evidence="2">The sequence shown here is derived from an EMBL/GenBank/DDBJ whole genome shotgun (WGS) entry which is preliminary data.</text>
</comment>
<dbReference type="Proteomes" id="UP001469553">
    <property type="component" value="Unassembled WGS sequence"/>
</dbReference>
<name>A0ABV0XM42_9TELE</name>
<accession>A0ABV0XM42</accession>
<sequence length="104" mass="11431">MYCNLSQVGLLSPSVDWLSLFIKRPVRRACAVCVSAARLPSEFSSRKEIQASPVSLLTKPVSKLILSVLFVFFGFFSSPAVHLNLLFNPGLNRRIVMIAGGSNF</sequence>
<protein>
    <submittedName>
        <fullName evidence="2">Uncharacterized protein</fullName>
    </submittedName>
</protein>
<proteinExistence type="predicted"/>
<keyword evidence="1" id="KW-1133">Transmembrane helix</keyword>
<dbReference type="EMBL" id="JAHRIP010009467">
    <property type="protein sequence ID" value="MEQ2282540.1"/>
    <property type="molecule type" value="Genomic_DNA"/>
</dbReference>
<keyword evidence="1" id="KW-0812">Transmembrane</keyword>
<evidence type="ECO:0000313" key="3">
    <source>
        <dbReference type="Proteomes" id="UP001469553"/>
    </source>
</evidence>
<evidence type="ECO:0000313" key="2">
    <source>
        <dbReference type="EMBL" id="MEQ2282540.1"/>
    </source>
</evidence>
<organism evidence="2 3">
    <name type="scientific">Ameca splendens</name>
    <dbReference type="NCBI Taxonomy" id="208324"/>
    <lineage>
        <taxon>Eukaryota</taxon>
        <taxon>Metazoa</taxon>
        <taxon>Chordata</taxon>
        <taxon>Craniata</taxon>
        <taxon>Vertebrata</taxon>
        <taxon>Euteleostomi</taxon>
        <taxon>Actinopterygii</taxon>
        <taxon>Neopterygii</taxon>
        <taxon>Teleostei</taxon>
        <taxon>Neoteleostei</taxon>
        <taxon>Acanthomorphata</taxon>
        <taxon>Ovalentaria</taxon>
        <taxon>Atherinomorphae</taxon>
        <taxon>Cyprinodontiformes</taxon>
        <taxon>Goodeidae</taxon>
        <taxon>Ameca</taxon>
    </lineage>
</organism>
<feature type="transmembrane region" description="Helical" evidence="1">
    <location>
        <begin position="64"/>
        <end position="87"/>
    </location>
</feature>
<keyword evidence="3" id="KW-1185">Reference proteome</keyword>
<gene>
    <name evidence="2" type="ORF">AMECASPLE_001841</name>
</gene>
<keyword evidence="1" id="KW-0472">Membrane</keyword>
<reference evidence="2 3" key="1">
    <citation type="submission" date="2021-06" db="EMBL/GenBank/DDBJ databases">
        <authorList>
            <person name="Palmer J.M."/>
        </authorList>
    </citation>
    <scope>NUCLEOTIDE SEQUENCE [LARGE SCALE GENOMIC DNA]</scope>
    <source>
        <strain evidence="2 3">AS_MEX2019</strain>
        <tissue evidence="2">Muscle</tissue>
    </source>
</reference>